<proteinExistence type="predicted"/>
<evidence type="ECO:0000256" key="1">
    <source>
        <dbReference type="SAM" id="MobiDB-lite"/>
    </source>
</evidence>
<organism evidence="2 3">
    <name type="scientific">Candidatus Aeolococcus gillhamiae</name>
    <dbReference type="NCBI Taxonomy" id="3127015"/>
    <lineage>
        <taxon>Bacteria</taxon>
        <taxon>Bacillati</taxon>
        <taxon>Candidatus Dormiibacterota</taxon>
        <taxon>Candidatus Dormibacteria</taxon>
        <taxon>Candidatus Aeolococcales</taxon>
        <taxon>Candidatus Aeolococcaceae</taxon>
        <taxon>Candidatus Aeolococcus</taxon>
    </lineage>
</organism>
<dbReference type="EMBL" id="QHBU01000037">
    <property type="protein sequence ID" value="PZR83388.1"/>
    <property type="molecule type" value="Genomic_DNA"/>
</dbReference>
<sequence length="230" mass="25291">MSSIPTDSAQQYAMTVLVPEVEEAQRLAAALDEVRRPDSPLAVIAVPPVRGVAFFADDERQAKLDRWWAHAIPQDSVPVYLVVDEEGIAEWLPGLDGRFVVGVSQPGAAERYRGLRNVTVAQGDGMLDIALAAVEEFSGSAMFRQDAPARLEKRLRRVQPESTSRFRRARLHPADEAFLRSPGPADHHPIPNLPPPEGPARVSDQAPREELVRALADTLARLQRIRSTTG</sequence>
<comment type="caution">
    <text evidence="2">The sequence shown here is derived from an EMBL/GenBank/DDBJ whole genome shotgun (WGS) entry which is preliminary data.</text>
</comment>
<name>A0A2W6ADM7_9BACT</name>
<protein>
    <submittedName>
        <fullName evidence="2">Uncharacterized protein</fullName>
    </submittedName>
</protein>
<gene>
    <name evidence="2" type="ORF">DLM65_02115</name>
</gene>
<reference evidence="2 3" key="1">
    <citation type="journal article" date="2017" name="Nature">
        <title>Atmospheric trace gases support primary production in Antarctic desert surface soil.</title>
        <authorList>
            <person name="Ji M."/>
            <person name="Greening C."/>
            <person name="Vanwonterghem I."/>
            <person name="Carere C.R."/>
            <person name="Bay S.K."/>
            <person name="Steen J.A."/>
            <person name="Montgomery K."/>
            <person name="Lines T."/>
            <person name="Beardall J."/>
            <person name="van Dorst J."/>
            <person name="Snape I."/>
            <person name="Stott M.B."/>
            <person name="Hugenholtz P."/>
            <person name="Ferrari B.C."/>
        </authorList>
    </citation>
    <scope>NUCLEOTIDE SEQUENCE [LARGE SCALE GENOMIC DNA]</scope>
    <source>
        <strain evidence="2">RRmetagenome_bin12</strain>
    </source>
</reference>
<dbReference type="AlphaFoldDB" id="A0A2W6ADM7"/>
<evidence type="ECO:0000313" key="2">
    <source>
        <dbReference type="EMBL" id="PZR83388.1"/>
    </source>
</evidence>
<feature type="region of interest" description="Disordered" evidence="1">
    <location>
        <begin position="172"/>
        <end position="208"/>
    </location>
</feature>
<accession>A0A2W6ADM7</accession>
<dbReference type="Proteomes" id="UP000248724">
    <property type="component" value="Unassembled WGS sequence"/>
</dbReference>
<evidence type="ECO:0000313" key="3">
    <source>
        <dbReference type="Proteomes" id="UP000248724"/>
    </source>
</evidence>